<keyword evidence="4 6" id="KW-0413">Isomerase</keyword>
<evidence type="ECO:0000313" key="10">
    <source>
        <dbReference type="EMBL" id="WWD81069.1"/>
    </source>
</evidence>
<feature type="domain" description="L-arabinose isomerase N-terminal" evidence="7">
    <location>
        <begin position="7"/>
        <end position="171"/>
    </location>
</feature>
<sequence length="494" mass="55387">MKNNSYTFWFLTGSQHLYGRDTLDLVEAQARGIIEGLNASGLPYSIVIKPVLTTREEIRSVILEANADQSCAGIITWMHTFSPSKMWIDGLTKLQKPMLHLHTQYHRDIPWDSIDMDYMNLNQSAHGDREFGFIVSRLNIDRKVIVGHWSSPDVQTRMGEWMKTTAGYTESQHVKVARFGDNMRRVAVTEGDKVEAQIKFGWTVDGFGVGDLVKYIEEFSTSEVEQRFQEYENQYRISSAVKADLGLKQSVLEQARIEMGIQAFFDTEGYNAFTTTFEDLHGMPQLPGLAAQRLMEKGYGFAGEGDWKTAAFLRMMKVMTNNVKTTFMEDYTYHLEPGKEMVLGSHMLEICPTVASGKPEIQVHPLSIGGKGDPARMVFDGIGGHAVNAALIDLGHRFRLVINEIDAVVPDMPTPNLPVAKMLWTPQPSLSTAAEGWIHAGGAHHTVLSFSASVTQLLDWAEMTGIEAVVINKDSTIHELKNTLKWNELVWKPS</sequence>
<organism evidence="10 11">
    <name type="scientific">Alkalicoccus halolimnae</name>
    <dbReference type="NCBI Taxonomy" id="1667239"/>
    <lineage>
        <taxon>Bacteria</taxon>
        <taxon>Bacillati</taxon>
        <taxon>Bacillota</taxon>
        <taxon>Bacilli</taxon>
        <taxon>Bacillales</taxon>
        <taxon>Bacillaceae</taxon>
        <taxon>Alkalicoccus</taxon>
    </lineage>
</organism>
<dbReference type="Gene3D" id="3.40.50.10940">
    <property type="match status" value="1"/>
</dbReference>
<evidence type="ECO:0000256" key="6">
    <source>
        <dbReference type="HAMAP-Rule" id="MF_00519"/>
    </source>
</evidence>
<dbReference type="GO" id="GO:0005829">
    <property type="term" value="C:cytosol"/>
    <property type="evidence" value="ECO:0007669"/>
    <property type="project" value="TreeGrafter"/>
</dbReference>
<dbReference type="SUPFAM" id="SSF50443">
    <property type="entry name" value="FucI/AraA C-terminal domain-like"/>
    <property type="match status" value="1"/>
</dbReference>
<feature type="binding site" evidence="6">
    <location>
        <position position="329"/>
    </location>
    <ligand>
        <name>Mn(2+)</name>
        <dbReference type="ChEBI" id="CHEBI:29035"/>
    </ligand>
</feature>
<dbReference type="OrthoDB" id="9765600at2"/>
<feature type="binding site" evidence="6">
    <location>
        <position position="445"/>
    </location>
    <ligand>
        <name>Mn(2+)</name>
        <dbReference type="ChEBI" id="CHEBI:29035"/>
    </ligand>
</feature>
<dbReference type="GO" id="GO:0030145">
    <property type="term" value="F:manganese ion binding"/>
    <property type="evidence" value="ECO:0007669"/>
    <property type="project" value="UniProtKB-UniRule"/>
</dbReference>
<dbReference type="EMBL" id="CP144914">
    <property type="protein sequence ID" value="WWD81069.1"/>
    <property type="molecule type" value="Genomic_DNA"/>
</dbReference>
<evidence type="ECO:0000256" key="1">
    <source>
        <dbReference type="ARBA" id="ARBA00022723"/>
    </source>
</evidence>
<dbReference type="EC" id="5.3.1.4" evidence="6"/>
<feature type="domain" description="L-arabinose isomerase central" evidence="9">
    <location>
        <begin position="175"/>
        <end position="321"/>
    </location>
</feature>
<gene>
    <name evidence="6 10" type="primary">araA</name>
    <name evidence="10" type="ORF">FTX54_005765</name>
</gene>
<comment type="function">
    <text evidence="6">Catalyzes the conversion of L-arabinose to L-ribulose.</text>
</comment>
<evidence type="ECO:0000259" key="8">
    <source>
        <dbReference type="Pfam" id="PF11762"/>
    </source>
</evidence>
<evidence type="ECO:0000313" key="11">
    <source>
        <dbReference type="Proteomes" id="UP000321816"/>
    </source>
</evidence>
<dbReference type="Pfam" id="PF02610">
    <property type="entry name" value="AraA_N"/>
    <property type="match status" value="1"/>
</dbReference>
<dbReference type="InterPro" id="IPR038583">
    <property type="entry name" value="AraA_N_sf"/>
</dbReference>
<evidence type="ECO:0000259" key="7">
    <source>
        <dbReference type="Pfam" id="PF02610"/>
    </source>
</evidence>
<dbReference type="Pfam" id="PF11762">
    <property type="entry name" value="Arabinose_Iso_C"/>
    <property type="match status" value="1"/>
</dbReference>
<evidence type="ECO:0000256" key="4">
    <source>
        <dbReference type="ARBA" id="ARBA00023235"/>
    </source>
</evidence>
<keyword evidence="1 6" id="KW-0479">Metal-binding</keyword>
<dbReference type="NCBIfam" id="NF002795">
    <property type="entry name" value="PRK02929.1"/>
    <property type="match status" value="1"/>
</dbReference>
<proteinExistence type="inferred from homology"/>
<dbReference type="Proteomes" id="UP000321816">
    <property type="component" value="Chromosome"/>
</dbReference>
<comment type="pathway">
    <text evidence="6">Carbohydrate degradation; L-arabinose degradation via L-ribulose; D-xylulose 5-phosphate from L-arabinose (bacterial route): step 1/3.</text>
</comment>
<dbReference type="GO" id="GO:0008733">
    <property type="term" value="F:L-arabinose isomerase activity"/>
    <property type="evidence" value="ECO:0007669"/>
    <property type="project" value="UniProtKB-UniRule"/>
</dbReference>
<dbReference type="InterPro" id="IPR009015">
    <property type="entry name" value="Fucose_isomerase_N/cen_sf"/>
</dbReference>
<keyword evidence="2 6" id="KW-0054">Arabinose catabolism</keyword>
<dbReference type="PIRSF" id="PIRSF001478">
    <property type="entry name" value="L-ara_isomerase"/>
    <property type="match status" value="1"/>
</dbReference>
<keyword evidence="3 6" id="KW-0464">Manganese</keyword>
<dbReference type="SUPFAM" id="SSF53743">
    <property type="entry name" value="FucI/AraA N-terminal and middle domains"/>
    <property type="match status" value="1"/>
</dbReference>
<feature type="domain" description="L-arabinose isomerase C-terminal" evidence="8">
    <location>
        <begin position="325"/>
        <end position="467"/>
    </location>
</feature>
<accession>A0A5C7FK43</accession>
<feature type="binding site" evidence="6">
    <location>
        <position position="304"/>
    </location>
    <ligand>
        <name>Mn(2+)</name>
        <dbReference type="ChEBI" id="CHEBI:29035"/>
    </ligand>
</feature>
<evidence type="ECO:0000256" key="2">
    <source>
        <dbReference type="ARBA" id="ARBA00022935"/>
    </source>
</evidence>
<name>A0A5C7FK43_9BACI</name>
<evidence type="ECO:0000259" key="9">
    <source>
        <dbReference type="Pfam" id="PF24856"/>
    </source>
</evidence>
<dbReference type="InterPro" id="IPR004216">
    <property type="entry name" value="Fuc/Ara_isomerase_C"/>
</dbReference>
<comment type="similarity">
    <text evidence="6">Belongs to the arabinose isomerase family.</text>
</comment>
<keyword evidence="5 6" id="KW-0119">Carbohydrate metabolism</keyword>
<dbReference type="CDD" id="cd03557">
    <property type="entry name" value="L-arabinose_isomerase"/>
    <property type="match status" value="1"/>
</dbReference>
<dbReference type="GO" id="GO:0019569">
    <property type="term" value="P:L-arabinose catabolic process to D-xylulose 5-phosphate"/>
    <property type="evidence" value="ECO:0007669"/>
    <property type="project" value="UniProtKB-UniRule"/>
</dbReference>
<evidence type="ECO:0000256" key="5">
    <source>
        <dbReference type="ARBA" id="ARBA00023277"/>
    </source>
</evidence>
<dbReference type="PANTHER" id="PTHR38464:SF1">
    <property type="entry name" value="L-ARABINOSE ISOMERASE"/>
    <property type="match status" value="1"/>
</dbReference>
<dbReference type="InterPro" id="IPR055389">
    <property type="entry name" value="AraA_N"/>
</dbReference>
<comment type="catalytic activity">
    <reaction evidence="6">
        <text>beta-L-arabinopyranose = L-ribulose</text>
        <dbReference type="Rhea" id="RHEA:14821"/>
        <dbReference type="ChEBI" id="CHEBI:16880"/>
        <dbReference type="ChEBI" id="CHEBI:40886"/>
        <dbReference type="EC" id="5.3.1.4"/>
    </reaction>
</comment>
<reference evidence="10 11" key="1">
    <citation type="submission" date="2024-01" db="EMBL/GenBank/DDBJ databases">
        <title>Complete Genome Sequence of Alkalicoccus halolimnae BZ-SZ-XJ29T, a Moderately Halophilic Bacterium Isolated from a Salt Lake.</title>
        <authorList>
            <person name="Zhao B."/>
        </authorList>
    </citation>
    <scope>NUCLEOTIDE SEQUENCE [LARGE SCALE GENOMIC DNA]</scope>
    <source>
        <strain evidence="10 11">BZ-SZ-XJ29</strain>
    </source>
</reference>
<keyword evidence="11" id="KW-1185">Reference proteome</keyword>
<comment type="cofactor">
    <cofactor evidence="6">
        <name>Mn(2+)</name>
        <dbReference type="ChEBI" id="CHEBI:29035"/>
    </cofactor>
    <text evidence="6">Binds 1 Mn(2+) ion per subunit.</text>
</comment>
<feature type="binding site" evidence="6">
    <location>
        <position position="346"/>
    </location>
    <ligand>
        <name>Mn(2+)</name>
        <dbReference type="ChEBI" id="CHEBI:29035"/>
    </ligand>
</feature>
<protein>
    <recommendedName>
        <fullName evidence="6">L-arabinose isomerase</fullName>
        <ecNumber evidence="6">5.3.1.4</ecNumber>
    </recommendedName>
</protein>
<evidence type="ECO:0000256" key="3">
    <source>
        <dbReference type="ARBA" id="ARBA00023211"/>
    </source>
</evidence>
<dbReference type="HAMAP" id="MF_00519">
    <property type="entry name" value="Arabinose_Isome"/>
    <property type="match status" value="1"/>
</dbReference>
<dbReference type="InterPro" id="IPR003762">
    <property type="entry name" value="Lara_isomerase"/>
</dbReference>
<dbReference type="PANTHER" id="PTHR38464">
    <property type="entry name" value="L-ARABINOSE ISOMERASE"/>
    <property type="match status" value="1"/>
</dbReference>
<dbReference type="KEGG" id="ahal:FTX54_005765"/>
<dbReference type="Pfam" id="PF24856">
    <property type="entry name" value="AraA_central"/>
    <property type="match status" value="1"/>
</dbReference>
<dbReference type="RefSeq" id="WP_147804115.1">
    <property type="nucleotide sequence ID" value="NZ_CP144914.1"/>
</dbReference>
<dbReference type="InterPro" id="IPR055390">
    <property type="entry name" value="AraA_central"/>
</dbReference>
<dbReference type="InterPro" id="IPR024664">
    <property type="entry name" value="Ara_Isoase_C"/>
</dbReference>
<dbReference type="AlphaFoldDB" id="A0A5C7FK43"/>